<proteinExistence type="predicted"/>
<dbReference type="EMBL" id="CAEZYH010000005">
    <property type="protein sequence ID" value="CAB4708494.1"/>
    <property type="molecule type" value="Genomic_DNA"/>
</dbReference>
<keyword evidence="4 6" id="KW-1133">Transmembrane helix</keyword>
<dbReference type="EMBL" id="CAEZZP010000025">
    <property type="protein sequence ID" value="CAB4767262.1"/>
    <property type="molecule type" value="Genomic_DNA"/>
</dbReference>
<dbReference type="EMBL" id="CAFBPS010000006">
    <property type="protein sequence ID" value="CAB5019637.1"/>
    <property type="molecule type" value="Genomic_DNA"/>
</dbReference>
<evidence type="ECO:0000313" key="11">
    <source>
        <dbReference type="EMBL" id="CAB4856401.1"/>
    </source>
</evidence>
<evidence type="ECO:0000256" key="2">
    <source>
        <dbReference type="ARBA" id="ARBA00022475"/>
    </source>
</evidence>
<keyword evidence="5 6" id="KW-0472">Membrane</keyword>
<feature type="transmembrane region" description="Helical" evidence="6">
    <location>
        <begin position="156"/>
        <end position="180"/>
    </location>
</feature>
<feature type="domain" description="EamA" evidence="7">
    <location>
        <begin position="17"/>
        <end position="145"/>
    </location>
</feature>
<dbReference type="PANTHER" id="PTHR32322:SF18">
    <property type="entry name" value="S-ADENOSYLMETHIONINE_S-ADENOSYLHOMOCYSTEINE TRANSPORTER"/>
    <property type="match status" value="1"/>
</dbReference>
<feature type="transmembrane region" description="Helical" evidence="6">
    <location>
        <begin position="129"/>
        <end position="150"/>
    </location>
</feature>
<dbReference type="Pfam" id="PF00892">
    <property type="entry name" value="EamA"/>
    <property type="match status" value="2"/>
</dbReference>
<gene>
    <name evidence="8" type="ORF">UFOPK2658_00244</name>
    <name evidence="9" type="ORF">UFOPK2880_00596</name>
    <name evidence="10" type="ORF">UFOPK3004_01283</name>
    <name evidence="11" type="ORF">UFOPK3304_00176</name>
    <name evidence="12" type="ORF">UFOPK3494_01468</name>
    <name evidence="13" type="ORF">UFOPK4134_00191</name>
</gene>
<feature type="transmembrane region" description="Helical" evidence="6">
    <location>
        <begin position="45"/>
        <end position="63"/>
    </location>
</feature>
<protein>
    <submittedName>
        <fullName evidence="8">Unannotated protein</fullName>
    </submittedName>
</protein>
<sequence>MADGTCVPTNKSPLGPILCILGAAALFGTTGTVLANGPIGVDPVTAGVIRLLIGGGGLAVLSYRHFRRVVSQLRLAVLGAAGVGAYQLCFFYSTRHAGVAVATVITIGSSPIFARLIGALRGRPAPHRLWYLAALILSIGLAFLSSAQNSGSDVEIVGLCAALIAGLSYAIYTECAAVLIEQKLDSTAVMGVLFLGAGVLTSPFLLFRPVAWVATQRGVVMLAYLAIVTLTLAYVAFGKGLTKLVPTTVVMLTLLEPVVATLLAFFVLHETVSGQAWVGMLLVLVGLPIIAISVQRPTTVKG</sequence>
<evidence type="ECO:0000259" key="7">
    <source>
        <dbReference type="Pfam" id="PF00892"/>
    </source>
</evidence>
<organism evidence="8">
    <name type="scientific">freshwater metagenome</name>
    <dbReference type="NCBI Taxonomy" id="449393"/>
    <lineage>
        <taxon>unclassified sequences</taxon>
        <taxon>metagenomes</taxon>
        <taxon>ecological metagenomes</taxon>
    </lineage>
</organism>
<dbReference type="InterPro" id="IPR000620">
    <property type="entry name" value="EamA_dom"/>
</dbReference>
<comment type="subcellular location">
    <subcellularLocation>
        <location evidence="1">Cell membrane</location>
        <topology evidence="1">Multi-pass membrane protein</topology>
    </subcellularLocation>
</comment>
<feature type="transmembrane region" description="Helical" evidence="6">
    <location>
        <begin position="187"/>
        <end position="207"/>
    </location>
</feature>
<evidence type="ECO:0000313" key="10">
    <source>
        <dbReference type="EMBL" id="CAB4811636.1"/>
    </source>
</evidence>
<dbReference type="PANTHER" id="PTHR32322">
    <property type="entry name" value="INNER MEMBRANE TRANSPORTER"/>
    <property type="match status" value="1"/>
</dbReference>
<dbReference type="InterPro" id="IPR037185">
    <property type="entry name" value="EmrE-like"/>
</dbReference>
<evidence type="ECO:0000256" key="1">
    <source>
        <dbReference type="ARBA" id="ARBA00004651"/>
    </source>
</evidence>
<dbReference type="InterPro" id="IPR050638">
    <property type="entry name" value="AA-Vitamin_Transporters"/>
</dbReference>
<feature type="transmembrane region" description="Helical" evidence="6">
    <location>
        <begin position="219"/>
        <end position="237"/>
    </location>
</feature>
<keyword evidence="2" id="KW-1003">Cell membrane</keyword>
<evidence type="ECO:0000313" key="13">
    <source>
        <dbReference type="EMBL" id="CAB5019637.1"/>
    </source>
</evidence>
<dbReference type="EMBL" id="CAFBMF010000122">
    <property type="protein sequence ID" value="CAB4910150.1"/>
    <property type="molecule type" value="Genomic_DNA"/>
</dbReference>
<reference evidence="8" key="1">
    <citation type="submission" date="2020-05" db="EMBL/GenBank/DDBJ databases">
        <authorList>
            <person name="Chiriac C."/>
            <person name="Salcher M."/>
            <person name="Ghai R."/>
            <person name="Kavagutti S V."/>
        </authorList>
    </citation>
    <scope>NUCLEOTIDE SEQUENCE</scope>
</reference>
<feature type="transmembrane region" description="Helical" evidence="6">
    <location>
        <begin position="99"/>
        <end position="117"/>
    </location>
</feature>
<dbReference type="GO" id="GO:0005886">
    <property type="term" value="C:plasma membrane"/>
    <property type="evidence" value="ECO:0007669"/>
    <property type="project" value="UniProtKB-SubCell"/>
</dbReference>
<name>A0A6J6QLV0_9ZZZZ</name>
<feature type="transmembrane region" description="Helical" evidence="6">
    <location>
        <begin position="249"/>
        <end position="268"/>
    </location>
</feature>
<dbReference type="SUPFAM" id="SSF103481">
    <property type="entry name" value="Multidrug resistance efflux transporter EmrE"/>
    <property type="match status" value="2"/>
</dbReference>
<evidence type="ECO:0000313" key="9">
    <source>
        <dbReference type="EMBL" id="CAB4767262.1"/>
    </source>
</evidence>
<feature type="domain" description="EamA" evidence="7">
    <location>
        <begin position="158"/>
        <end position="290"/>
    </location>
</feature>
<evidence type="ECO:0000256" key="5">
    <source>
        <dbReference type="ARBA" id="ARBA00023136"/>
    </source>
</evidence>
<evidence type="ECO:0000313" key="12">
    <source>
        <dbReference type="EMBL" id="CAB4910150.1"/>
    </source>
</evidence>
<dbReference type="EMBL" id="CAFAAL010000126">
    <property type="protein sequence ID" value="CAB4811636.1"/>
    <property type="molecule type" value="Genomic_DNA"/>
</dbReference>
<feature type="transmembrane region" description="Helical" evidence="6">
    <location>
        <begin position="274"/>
        <end position="294"/>
    </location>
</feature>
<dbReference type="EMBL" id="CAFBLJ010000005">
    <property type="protein sequence ID" value="CAB4856401.1"/>
    <property type="molecule type" value="Genomic_DNA"/>
</dbReference>
<evidence type="ECO:0000313" key="8">
    <source>
        <dbReference type="EMBL" id="CAB4708494.1"/>
    </source>
</evidence>
<keyword evidence="3 6" id="KW-0812">Transmembrane</keyword>
<accession>A0A6J6QLV0</accession>
<evidence type="ECO:0000256" key="4">
    <source>
        <dbReference type="ARBA" id="ARBA00022989"/>
    </source>
</evidence>
<evidence type="ECO:0000256" key="6">
    <source>
        <dbReference type="SAM" id="Phobius"/>
    </source>
</evidence>
<evidence type="ECO:0000256" key="3">
    <source>
        <dbReference type="ARBA" id="ARBA00022692"/>
    </source>
</evidence>
<dbReference type="AlphaFoldDB" id="A0A6J6QLV0"/>